<keyword evidence="2" id="KW-0255">Endonuclease</keyword>
<dbReference type="PANTHER" id="PTHR34107:SF4">
    <property type="entry name" value="SLL1222 PROTEIN"/>
    <property type="match status" value="1"/>
</dbReference>
<evidence type="ECO:0000313" key="2">
    <source>
        <dbReference type="EMBL" id="SFF10565.1"/>
    </source>
</evidence>
<dbReference type="Pfam" id="PF05685">
    <property type="entry name" value="Uma2"/>
    <property type="match status" value="1"/>
</dbReference>
<dbReference type="Proteomes" id="UP000199513">
    <property type="component" value="Unassembled WGS sequence"/>
</dbReference>
<dbReference type="SUPFAM" id="SSF52980">
    <property type="entry name" value="Restriction endonuclease-like"/>
    <property type="match status" value="1"/>
</dbReference>
<dbReference type="InterPro" id="IPR012296">
    <property type="entry name" value="Nuclease_put_TT1808"/>
</dbReference>
<accession>A0A1I2FYS5</accession>
<feature type="domain" description="Putative restriction endonuclease" evidence="1">
    <location>
        <begin position="18"/>
        <end position="192"/>
    </location>
</feature>
<keyword evidence="2" id="KW-0540">Nuclease</keyword>
<protein>
    <submittedName>
        <fullName evidence="2">Endonuclease, Uma2 family (Restriction endonuclease fold)</fullName>
    </submittedName>
</protein>
<dbReference type="AlphaFoldDB" id="A0A1I2FYS5"/>
<evidence type="ECO:0000313" key="3">
    <source>
        <dbReference type="Proteomes" id="UP000199513"/>
    </source>
</evidence>
<dbReference type="OrthoDB" id="9808428at2"/>
<dbReference type="GO" id="GO:0004519">
    <property type="term" value="F:endonuclease activity"/>
    <property type="evidence" value="ECO:0007669"/>
    <property type="project" value="UniProtKB-KW"/>
</dbReference>
<sequence length="198" mass="23211">MKHSLSEIDLDKTYTYADYLTWQFDEWVELIKGKVVPMAAPLRLHQRASKRIQYQFEHFFSINHCGCEIYNAPFDVRFPTKPEAKKEKEIYTVVQPDLCIFCDKEKLDDKGGIGAPDLIIEIISQGTQKRDKILKKELYQEFGVKEFWIVYPKDKLVEVFLLNESGKYAEAQVYDQEDNLPTSIIPQFSVNLKKVFED</sequence>
<evidence type="ECO:0000259" key="1">
    <source>
        <dbReference type="Pfam" id="PF05685"/>
    </source>
</evidence>
<dbReference type="InterPro" id="IPR011335">
    <property type="entry name" value="Restrct_endonuc-II-like"/>
</dbReference>
<name>A0A1I2FYS5_9BACT</name>
<dbReference type="EMBL" id="FONY01000016">
    <property type="protein sequence ID" value="SFF10565.1"/>
    <property type="molecule type" value="Genomic_DNA"/>
</dbReference>
<gene>
    <name evidence="2" type="ORF">SAMN04488541_10162</name>
</gene>
<keyword evidence="2" id="KW-0378">Hydrolase</keyword>
<dbReference type="CDD" id="cd06260">
    <property type="entry name" value="DUF820-like"/>
    <property type="match status" value="1"/>
</dbReference>
<dbReference type="RefSeq" id="WP_091544757.1">
    <property type="nucleotide sequence ID" value="NZ_FONY01000016.1"/>
</dbReference>
<reference evidence="2 3" key="1">
    <citation type="submission" date="2016-10" db="EMBL/GenBank/DDBJ databases">
        <authorList>
            <person name="de Groot N.N."/>
        </authorList>
    </citation>
    <scope>NUCLEOTIDE SEQUENCE [LARGE SCALE GENOMIC DNA]</scope>
    <source>
        <strain>GEY</strain>
        <strain evidence="3">DSM 9560</strain>
    </source>
</reference>
<organism evidence="2 3">
    <name type="scientific">Thermoflexibacter ruber</name>
    <dbReference type="NCBI Taxonomy" id="1003"/>
    <lineage>
        <taxon>Bacteria</taxon>
        <taxon>Pseudomonadati</taxon>
        <taxon>Bacteroidota</taxon>
        <taxon>Cytophagia</taxon>
        <taxon>Cytophagales</taxon>
        <taxon>Thermoflexibacteraceae</taxon>
        <taxon>Thermoflexibacter</taxon>
    </lineage>
</organism>
<dbReference type="STRING" id="1003.SAMN04488541_10162"/>
<proteinExistence type="predicted"/>
<dbReference type="InterPro" id="IPR008538">
    <property type="entry name" value="Uma2"/>
</dbReference>
<dbReference type="PANTHER" id="PTHR34107">
    <property type="entry name" value="SLL0198 PROTEIN-RELATED"/>
    <property type="match status" value="1"/>
</dbReference>
<keyword evidence="3" id="KW-1185">Reference proteome</keyword>
<dbReference type="Gene3D" id="3.90.1570.10">
    <property type="entry name" value="tt1808, chain A"/>
    <property type="match status" value="1"/>
</dbReference>